<proteinExistence type="predicted"/>
<evidence type="ECO:0000259" key="1">
    <source>
        <dbReference type="Pfam" id="PF13280"/>
    </source>
</evidence>
<accession>A0A379IGG9</accession>
<name>A0A379IGG9_PSEFL</name>
<dbReference type="Pfam" id="PF25583">
    <property type="entry name" value="WCX"/>
    <property type="match status" value="1"/>
</dbReference>
<reference evidence="3 4" key="1">
    <citation type="submission" date="2018-06" db="EMBL/GenBank/DDBJ databases">
        <authorList>
            <consortium name="Pathogen Informatics"/>
            <person name="Doyle S."/>
        </authorList>
    </citation>
    <scope>NUCLEOTIDE SEQUENCE [LARGE SCALE GENOMIC DNA]</scope>
    <source>
        <strain evidence="3 4">NCTC10392</strain>
    </source>
</reference>
<dbReference type="PANTHER" id="PTHR34580:SF1">
    <property type="entry name" value="PROTEIN PAFC"/>
    <property type="match status" value="1"/>
</dbReference>
<dbReference type="Pfam" id="PF13280">
    <property type="entry name" value="WYL"/>
    <property type="match status" value="1"/>
</dbReference>
<dbReference type="PANTHER" id="PTHR34580">
    <property type="match status" value="1"/>
</dbReference>
<organism evidence="3 4">
    <name type="scientific">Pseudomonas fluorescens</name>
    <dbReference type="NCBI Taxonomy" id="294"/>
    <lineage>
        <taxon>Bacteria</taxon>
        <taxon>Pseudomonadati</taxon>
        <taxon>Pseudomonadota</taxon>
        <taxon>Gammaproteobacteria</taxon>
        <taxon>Pseudomonadales</taxon>
        <taxon>Pseudomonadaceae</taxon>
        <taxon>Pseudomonas</taxon>
    </lineage>
</organism>
<feature type="domain" description="WCX" evidence="2">
    <location>
        <begin position="255"/>
        <end position="330"/>
    </location>
</feature>
<dbReference type="Proteomes" id="UP000255125">
    <property type="component" value="Unassembled WGS sequence"/>
</dbReference>
<dbReference type="EMBL" id="UGUS01000002">
    <property type="protein sequence ID" value="SUD31831.1"/>
    <property type="molecule type" value="Genomic_DNA"/>
</dbReference>
<evidence type="ECO:0000259" key="2">
    <source>
        <dbReference type="Pfam" id="PF25583"/>
    </source>
</evidence>
<dbReference type="InterPro" id="IPR051534">
    <property type="entry name" value="CBASS_pafABC_assoc_protein"/>
</dbReference>
<dbReference type="InterPro" id="IPR026881">
    <property type="entry name" value="WYL_dom"/>
</dbReference>
<gene>
    <name evidence="3" type="ORF">NCTC10392_03769</name>
</gene>
<feature type="domain" description="WYL" evidence="1">
    <location>
        <begin position="156"/>
        <end position="223"/>
    </location>
</feature>
<evidence type="ECO:0000313" key="4">
    <source>
        <dbReference type="Proteomes" id="UP000255125"/>
    </source>
</evidence>
<dbReference type="AlphaFoldDB" id="A0A379IGG9"/>
<dbReference type="RefSeq" id="WP_115284322.1">
    <property type="nucleotide sequence ID" value="NZ_UGUS01000002.1"/>
</dbReference>
<dbReference type="InterPro" id="IPR057727">
    <property type="entry name" value="WCX_dom"/>
</dbReference>
<evidence type="ECO:0000313" key="3">
    <source>
        <dbReference type="EMBL" id="SUD31831.1"/>
    </source>
</evidence>
<sequence length="363" mass="40825">MPSAKSHSTVSRQWELLKHLPKRDTGITVTELLARLDTSGFKISRRTVERDLIDLSLVFPLQCNDDITPQAWYWTPGVNVELQGITLTEALSLTLVADAIRPLLPASMLSVLEPRFVHARQKLKGLEDDNPAARWLEKVASVRPDLNLQAPDIDPELLEALQKALIDECQVTCQYYSAHSDKLSEMTLNPLAMVQRGLVTYLIATAHPYTDVRQFAVHRFRIVEHLDNPAEGLQGFDLHEYLASDALQFGTPAKIQFQAWVSERQARLIRETPLSTDMTLEQLEDGYRLRSTLNNTWQLHWWILSQGDAMVVEQPAELRTQIGETLQHAAAAYWPMGEMADSAGTVTPLTNVLTATQSVVPRS</sequence>
<dbReference type="PROSITE" id="PS52050">
    <property type="entry name" value="WYL"/>
    <property type="match status" value="1"/>
</dbReference>
<protein>
    <submittedName>
        <fullName evidence="3">Transcriptional factor MdcH</fullName>
    </submittedName>
</protein>
<dbReference type="OrthoDB" id="8595817at2"/>